<dbReference type="Gene3D" id="3.40.50.10770">
    <property type="entry name" value="Hypothetical protein VC1899 like domain (Restriction endonuclease-like)"/>
    <property type="match status" value="1"/>
</dbReference>
<dbReference type="Proteomes" id="UP000654947">
    <property type="component" value="Unassembled WGS sequence"/>
</dbReference>
<evidence type="ECO:0000313" key="2">
    <source>
        <dbReference type="Proteomes" id="UP000654947"/>
    </source>
</evidence>
<proteinExistence type="predicted"/>
<evidence type="ECO:0000313" key="1">
    <source>
        <dbReference type="EMBL" id="GHD16445.1"/>
    </source>
</evidence>
<dbReference type="EMBL" id="BMXL01000002">
    <property type="protein sequence ID" value="GHD16445.1"/>
    <property type="molecule type" value="Genomic_DNA"/>
</dbReference>
<dbReference type="AlphaFoldDB" id="A0A918X7T1"/>
<protein>
    <recommendedName>
        <fullName evidence="3">CRISPR-associated protein</fullName>
    </recommendedName>
</protein>
<accession>A0A918X7T1</accession>
<organism evidence="1 2">
    <name type="scientific">Nocardiopsis kunsanensis</name>
    <dbReference type="NCBI Taxonomy" id="141693"/>
    <lineage>
        <taxon>Bacteria</taxon>
        <taxon>Bacillati</taxon>
        <taxon>Actinomycetota</taxon>
        <taxon>Actinomycetes</taxon>
        <taxon>Streptosporangiales</taxon>
        <taxon>Nocardiopsidaceae</taxon>
        <taxon>Nocardiopsis</taxon>
    </lineage>
</organism>
<comment type="caution">
    <text evidence="1">The sequence shown here is derived from an EMBL/GenBank/DDBJ whole genome shotgun (WGS) entry which is preliminary data.</text>
</comment>
<evidence type="ECO:0008006" key="3">
    <source>
        <dbReference type="Google" id="ProtNLM"/>
    </source>
</evidence>
<name>A0A918X7T1_9ACTN</name>
<dbReference type="RefSeq" id="WP_193517240.1">
    <property type="nucleotide sequence ID" value="NZ_BMXL01000002.1"/>
</dbReference>
<sequence length="329" mass="37027">MTIHIVPVGLSLADTLSQSKANGSNVLRETKKQWKDSQLGFCPKTCDISTLLHNALGDGVTAQGSEADLQKLEKVTTEHEIDQWGSQNRYSAELDAMKAEDPNLNSDDLILLLASDTHDGLLCAALNALALAKGDLDLIWYRHSVEVWPQKETGDSHKKDLVRFHRRQIIIVCVNNLDVKTKDGFNVALKDLTSLGDVLTGGPEKGTEKIHRDDKEEVRFHLTGGYRTTLPYLLAVAEWVKSLSKNPVSAHLIPEKDTKSTRIPLRWLNEDQVRSELNRFSPEGHCGQTLPNSYLLGYAYEEYQPGNYRLTEFGTNMRRLFSYHKESVR</sequence>
<gene>
    <name evidence="1" type="ORF">GCM10007147_04550</name>
</gene>
<keyword evidence="2" id="KW-1185">Reference proteome</keyword>
<reference evidence="1 2" key="1">
    <citation type="journal article" date="2014" name="Int. J. Syst. Evol. Microbiol.">
        <title>Complete genome sequence of Corynebacterium casei LMG S-19264T (=DSM 44701T), isolated from a smear-ripened cheese.</title>
        <authorList>
            <consortium name="US DOE Joint Genome Institute (JGI-PGF)"/>
            <person name="Walter F."/>
            <person name="Albersmeier A."/>
            <person name="Kalinowski J."/>
            <person name="Ruckert C."/>
        </authorList>
    </citation>
    <scope>NUCLEOTIDE SEQUENCE [LARGE SCALE GENOMIC DNA]</scope>
    <source>
        <strain evidence="1 2">KCTC 19473</strain>
    </source>
</reference>